<dbReference type="GO" id="GO:0008838">
    <property type="term" value="F:diaminopropionate ammonia-lyase activity"/>
    <property type="evidence" value="ECO:0007669"/>
    <property type="project" value="InterPro"/>
</dbReference>
<evidence type="ECO:0000256" key="1">
    <source>
        <dbReference type="ARBA" id="ARBA00001933"/>
    </source>
</evidence>
<dbReference type="PANTHER" id="PTHR42937">
    <property type="match status" value="1"/>
</dbReference>
<gene>
    <name evidence="4" type="ORF">SAMN05216355_101495</name>
</gene>
<dbReference type="Proteomes" id="UP000198541">
    <property type="component" value="Unassembled WGS sequence"/>
</dbReference>
<evidence type="ECO:0000313" key="4">
    <source>
        <dbReference type="EMBL" id="SDN26786.1"/>
    </source>
</evidence>
<evidence type="ECO:0000259" key="3">
    <source>
        <dbReference type="Pfam" id="PF00291"/>
    </source>
</evidence>
<dbReference type="PANTHER" id="PTHR42937:SF1">
    <property type="entry name" value="DIAMINOPROPIONATE AMMONIA-LYASE"/>
    <property type="match status" value="1"/>
</dbReference>
<dbReference type="Pfam" id="PF00291">
    <property type="entry name" value="PALP"/>
    <property type="match status" value="1"/>
</dbReference>
<dbReference type="InterPro" id="IPR036052">
    <property type="entry name" value="TrpB-like_PALP_sf"/>
</dbReference>
<protein>
    <submittedName>
        <fullName evidence="4">Diaminopropionate ammonia-lyase</fullName>
    </submittedName>
</protein>
<proteinExistence type="predicted"/>
<reference evidence="5" key="1">
    <citation type="submission" date="2016-10" db="EMBL/GenBank/DDBJ databases">
        <authorList>
            <person name="Varghese N."/>
            <person name="Submissions S."/>
        </authorList>
    </citation>
    <scope>NUCLEOTIDE SEQUENCE [LARGE SCALE GENOMIC DNA]</scope>
    <source>
        <strain evidence="5">DSM 27982</strain>
    </source>
</reference>
<dbReference type="InterPro" id="IPR010081">
    <property type="entry name" value="DiNH2opropionate_NH3_lyase"/>
</dbReference>
<name>A0A1H0A295_9ACTO</name>
<dbReference type="SUPFAM" id="SSF53686">
    <property type="entry name" value="Tryptophan synthase beta subunit-like PLP-dependent enzymes"/>
    <property type="match status" value="1"/>
</dbReference>
<feature type="domain" description="Tryptophan synthase beta chain-like PALP" evidence="3">
    <location>
        <begin position="2"/>
        <end position="315"/>
    </location>
</feature>
<dbReference type="Gene3D" id="3.40.50.1100">
    <property type="match status" value="2"/>
</dbReference>
<keyword evidence="4" id="KW-0456">Lyase</keyword>
<dbReference type="NCBIfam" id="TIGR01747">
    <property type="entry name" value="diampropi_NH3ly"/>
    <property type="match status" value="1"/>
</dbReference>
<dbReference type="NCBIfam" id="NF006058">
    <property type="entry name" value="PRK08206.1"/>
    <property type="match status" value="1"/>
</dbReference>
<keyword evidence="2" id="KW-0663">Pyridoxal phosphate</keyword>
<sequence>MISLDHLAAHLGVSSPYVKDESSRFGLNAFKVLGGSYAMGRVLAQRLGQELSELPYPVLTSSDTREALGTLTFVTATDGNHGRGVSWTANRLGHKSVVYMPRGSARERLENIRALGAEACITDLVYDDAVRLAAAHAQERGWILVQDTSWPGYEQIPGWIMEGYTTMGAEIMEQLGGVRPTHVFLQAGVGSMAGAMAAFLADCYGLERPLIAIVEPDGADCLYRTAAADDGRLHAVKEPQTIMAGLCCGEPCGIGWEILRQHADAFLAVPDEVAATGMRILGNPLTGDRPIISGESGAASRGTVTELLRRDCYADLRRDLRLGADARVLCISTEGDTDRDNYRRVVWDGRYASA</sequence>
<dbReference type="InterPro" id="IPR001926">
    <property type="entry name" value="TrpB-like_PALP"/>
</dbReference>
<dbReference type="GO" id="GO:1901605">
    <property type="term" value="P:alpha-amino acid metabolic process"/>
    <property type="evidence" value="ECO:0007669"/>
    <property type="project" value="UniProtKB-ARBA"/>
</dbReference>
<organism evidence="4 5">
    <name type="scientific">Actinomyces ruminicola</name>
    <dbReference type="NCBI Taxonomy" id="332524"/>
    <lineage>
        <taxon>Bacteria</taxon>
        <taxon>Bacillati</taxon>
        <taxon>Actinomycetota</taxon>
        <taxon>Actinomycetes</taxon>
        <taxon>Actinomycetales</taxon>
        <taxon>Actinomycetaceae</taxon>
        <taxon>Actinomyces</taxon>
    </lineage>
</organism>
<evidence type="ECO:0000313" key="5">
    <source>
        <dbReference type="Proteomes" id="UP000198541"/>
    </source>
</evidence>
<keyword evidence="5" id="KW-1185">Reference proteome</keyword>
<accession>A0A1H0A295</accession>
<dbReference type="EMBL" id="FNIM01000001">
    <property type="protein sequence ID" value="SDN26786.1"/>
    <property type="molecule type" value="Genomic_DNA"/>
</dbReference>
<dbReference type="GO" id="GO:0030170">
    <property type="term" value="F:pyridoxal phosphate binding"/>
    <property type="evidence" value="ECO:0007669"/>
    <property type="project" value="InterPro"/>
</dbReference>
<comment type="cofactor">
    <cofactor evidence="1">
        <name>pyridoxal 5'-phosphate</name>
        <dbReference type="ChEBI" id="CHEBI:597326"/>
    </cofactor>
</comment>
<evidence type="ECO:0000256" key="2">
    <source>
        <dbReference type="ARBA" id="ARBA00022898"/>
    </source>
</evidence>
<dbReference type="AlphaFoldDB" id="A0A1H0A295"/>